<evidence type="ECO:0000256" key="12">
    <source>
        <dbReference type="SAM" id="Phobius"/>
    </source>
</evidence>
<sequence length="591" mass="69544">MKKKEIIPPRSMGLRLKIIQALVAFGIFVIILIWILLAKLDSNDQKQKSQKNQSEKAKLKEMATLSVDDLDRFNQTLSKILVPRIVDTPSHNDVQKFIESYLHQLGWSVDLDQFEEDTPFGRKKFTNIIGTFDTNACKRIVLACHYDSKYFADFEFLAATDSAVPCTMILELIKILNPKLRANQNNQHISLQVIFFDGEEAFERWSEMDSLYGSRHLAARLNSLAFRSDVCGSNVLTELNRIETLILLDLIGEASPRFCPHSSSTYKMFKHLNQIENRLNRMKLLESKRQSGTDYFSRCTFGTSSVEDDHVPFERLGVPILHLISTPFPQNWHQIGDNGRNLHYSTIRNLMRILLTIVNFDNDNDHDSSSIDNQTCSQTLMSENLANMFQRNLKKIVTHSRCKTDRFLVSVFIDRQGRFSSYACWWWSCRQRKHQCKTFRYDLILMADEWGLKLFRNNFETQSFKSWLWKIDIYQIEWRPSFHSSLFIWLFSTRFEIRLQFKNFDSMEMFLKQCLGLRIIELRSSSSFDDRSLDKDYNYQKTHRRSKTSNFNWIHSTLKMFTKFFQTIVAKIKPSSLFYEPIHSPFEQISF</sequence>
<dbReference type="EMBL" id="WVUK01000066">
    <property type="protein sequence ID" value="KAF7487584.1"/>
    <property type="molecule type" value="Genomic_DNA"/>
</dbReference>
<dbReference type="InterPro" id="IPR037457">
    <property type="entry name" value="M28_QC"/>
</dbReference>
<keyword evidence="6" id="KW-0964">Secreted</keyword>
<dbReference type="SUPFAM" id="SSF53187">
    <property type="entry name" value="Zn-dependent exopeptidases"/>
    <property type="match status" value="1"/>
</dbReference>
<dbReference type="CDD" id="cd03880">
    <property type="entry name" value="M28_QC_like"/>
    <property type="match status" value="1"/>
</dbReference>
<dbReference type="PANTHER" id="PTHR12283">
    <property type="entry name" value="GLUTAMINYL-PEPTIDE CYCLOTRANSFERASE"/>
    <property type="match status" value="1"/>
</dbReference>
<evidence type="ECO:0000256" key="9">
    <source>
        <dbReference type="ARBA" id="ARBA00022833"/>
    </source>
</evidence>
<name>A0A834QY71_SARSC</name>
<organism evidence="14">
    <name type="scientific">Sarcoptes scabiei</name>
    <name type="common">Itch mite</name>
    <name type="synonym">Acarus scabiei</name>
    <dbReference type="NCBI Taxonomy" id="52283"/>
    <lineage>
        <taxon>Eukaryota</taxon>
        <taxon>Metazoa</taxon>
        <taxon>Ecdysozoa</taxon>
        <taxon>Arthropoda</taxon>
        <taxon>Chelicerata</taxon>
        <taxon>Arachnida</taxon>
        <taxon>Acari</taxon>
        <taxon>Acariformes</taxon>
        <taxon>Sarcoptiformes</taxon>
        <taxon>Astigmata</taxon>
        <taxon>Psoroptidia</taxon>
        <taxon>Sarcoptoidea</taxon>
        <taxon>Sarcoptidae</taxon>
        <taxon>Sarcoptinae</taxon>
        <taxon>Sarcoptes</taxon>
    </lineage>
</organism>
<evidence type="ECO:0000256" key="5">
    <source>
        <dbReference type="ARBA" id="ARBA00016861"/>
    </source>
</evidence>
<dbReference type="Gene3D" id="3.40.630.10">
    <property type="entry name" value="Zn peptidases"/>
    <property type="match status" value="1"/>
</dbReference>
<evidence type="ECO:0000256" key="2">
    <source>
        <dbReference type="ARBA" id="ARBA00004613"/>
    </source>
</evidence>
<comment type="subcellular location">
    <subcellularLocation>
        <location evidence="2">Secreted</location>
    </subcellularLocation>
</comment>
<evidence type="ECO:0000256" key="1">
    <source>
        <dbReference type="ARBA" id="ARBA00000001"/>
    </source>
</evidence>
<dbReference type="FunFam" id="3.40.630.10:FF:000029">
    <property type="entry name" value="Glutaminyl-peptide cyclotransferase"/>
    <property type="match status" value="1"/>
</dbReference>
<evidence type="ECO:0000256" key="8">
    <source>
        <dbReference type="ARBA" id="ARBA00022723"/>
    </source>
</evidence>
<evidence type="ECO:0000256" key="7">
    <source>
        <dbReference type="ARBA" id="ARBA00022679"/>
    </source>
</evidence>
<gene>
    <name evidence="14" type="ORF">SSS_7339</name>
</gene>
<dbReference type="EC" id="2.3.2.5" evidence="4"/>
<keyword evidence="10" id="KW-1015">Disulfide bond</keyword>
<accession>A0A834QY71</accession>
<reference evidence="16" key="1">
    <citation type="journal article" date="2020" name="PLoS Negl. Trop. Dis.">
        <title>High-quality nuclear genome for Sarcoptes scabiei-A critical resource for a neglected parasite.</title>
        <authorList>
            <person name="Korhonen P.K."/>
            <person name="Gasser R.B."/>
            <person name="Ma G."/>
            <person name="Wang T."/>
            <person name="Stroehlein A.J."/>
            <person name="Young N.D."/>
            <person name="Ang C.S."/>
            <person name="Fernando D.D."/>
            <person name="Lu H.C."/>
            <person name="Taylor S."/>
            <person name="Reynolds S.L."/>
            <person name="Mofiz E."/>
            <person name="Najaraj S.H."/>
            <person name="Gowda H."/>
            <person name="Madugundu A."/>
            <person name="Renuse S."/>
            <person name="Holt D."/>
            <person name="Pandey A."/>
            <person name="Papenfuss A.T."/>
            <person name="Fischer K."/>
        </authorList>
    </citation>
    <scope>NUCLEOTIDE SEQUENCE [LARGE SCALE GENOMIC DNA]</scope>
</reference>
<dbReference type="AlphaFoldDB" id="A0A834QY71"/>
<keyword evidence="12" id="KW-1133">Transmembrane helix</keyword>
<dbReference type="Proteomes" id="UP000070412">
    <property type="component" value="Unassembled WGS sequence"/>
</dbReference>
<dbReference type="GO" id="GO:0008270">
    <property type="term" value="F:zinc ion binding"/>
    <property type="evidence" value="ECO:0007669"/>
    <property type="project" value="TreeGrafter"/>
</dbReference>
<dbReference type="GO" id="GO:0016603">
    <property type="term" value="F:glutaminyl-peptide cyclotransferase activity"/>
    <property type="evidence" value="ECO:0007669"/>
    <property type="project" value="UniProtKB-EC"/>
</dbReference>
<evidence type="ECO:0000313" key="15">
    <source>
        <dbReference type="EnsemblMetazoa" id="KAF7487584.1"/>
    </source>
</evidence>
<reference evidence="15" key="3">
    <citation type="submission" date="2022-06" db="UniProtKB">
        <authorList>
            <consortium name="EnsemblMetazoa"/>
        </authorList>
    </citation>
    <scope>IDENTIFICATION</scope>
</reference>
<dbReference type="Pfam" id="PF04389">
    <property type="entry name" value="Peptidase_M28"/>
    <property type="match status" value="1"/>
</dbReference>
<evidence type="ECO:0000313" key="14">
    <source>
        <dbReference type="EMBL" id="KAF7487584.1"/>
    </source>
</evidence>
<feature type="domain" description="Peptidase M28" evidence="13">
    <location>
        <begin position="127"/>
        <end position="357"/>
    </location>
</feature>
<keyword evidence="9" id="KW-0862">Zinc</keyword>
<dbReference type="PANTHER" id="PTHR12283:SF6">
    <property type="entry name" value="GLUTAMINYL-PEPTIDE CYCLOTRANSFERASE-RELATED"/>
    <property type="match status" value="1"/>
</dbReference>
<dbReference type="InterPro" id="IPR007484">
    <property type="entry name" value="Peptidase_M28"/>
</dbReference>
<dbReference type="InterPro" id="IPR040234">
    <property type="entry name" value="QC/QCL"/>
</dbReference>
<protein>
    <recommendedName>
        <fullName evidence="5">Glutaminyl-peptide cyclotransferase</fullName>
        <ecNumber evidence="4">2.3.2.5</ecNumber>
    </recommendedName>
</protein>
<keyword evidence="8" id="KW-0479">Metal-binding</keyword>
<evidence type="ECO:0000256" key="11">
    <source>
        <dbReference type="ARBA" id="ARBA00023315"/>
    </source>
</evidence>
<comment type="similarity">
    <text evidence="3">Belongs to the glutaminyl-peptide cyclotransferase family.</text>
</comment>
<evidence type="ECO:0000256" key="4">
    <source>
        <dbReference type="ARBA" id="ARBA00012012"/>
    </source>
</evidence>
<dbReference type="EnsemblMetazoa" id="SSS_7339s_mrna">
    <property type="protein sequence ID" value="KAF7487584.1"/>
    <property type="gene ID" value="SSS_7339"/>
</dbReference>
<reference evidence="14" key="2">
    <citation type="submission" date="2020-01" db="EMBL/GenBank/DDBJ databases">
        <authorList>
            <person name="Korhonen P.K.K."/>
            <person name="Guangxu M.G."/>
            <person name="Wang T.W."/>
            <person name="Stroehlein A.J.S."/>
            <person name="Young N.D."/>
            <person name="Ang C.-S.A."/>
            <person name="Fernando D.W.F."/>
            <person name="Lu H.L."/>
            <person name="Taylor S.T."/>
            <person name="Ehtesham M.E.M."/>
            <person name="Najaraj S.H.N."/>
            <person name="Harsha G.H.G."/>
            <person name="Madugundu A.M."/>
            <person name="Renuse S.R."/>
            <person name="Holt D.H."/>
            <person name="Pandey A.P."/>
            <person name="Papenfuss A.P."/>
            <person name="Gasser R.B.G."/>
            <person name="Fischer K.F."/>
        </authorList>
    </citation>
    <scope>NUCLEOTIDE SEQUENCE</scope>
    <source>
        <strain evidence="14">SSS_KF_BRIS2020</strain>
    </source>
</reference>
<feature type="transmembrane region" description="Helical" evidence="12">
    <location>
        <begin position="21"/>
        <end position="40"/>
    </location>
</feature>
<keyword evidence="12" id="KW-0472">Membrane</keyword>
<evidence type="ECO:0000256" key="6">
    <source>
        <dbReference type="ARBA" id="ARBA00022525"/>
    </source>
</evidence>
<evidence type="ECO:0000259" key="13">
    <source>
        <dbReference type="Pfam" id="PF04389"/>
    </source>
</evidence>
<keyword evidence="16" id="KW-1185">Reference proteome</keyword>
<dbReference type="GO" id="GO:0005576">
    <property type="term" value="C:extracellular region"/>
    <property type="evidence" value="ECO:0007669"/>
    <property type="project" value="UniProtKB-SubCell"/>
</dbReference>
<dbReference type="OrthoDB" id="3907302at2759"/>
<keyword evidence="12" id="KW-0812">Transmembrane</keyword>
<keyword evidence="11" id="KW-0012">Acyltransferase</keyword>
<proteinExistence type="inferred from homology"/>
<evidence type="ECO:0000256" key="3">
    <source>
        <dbReference type="ARBA" id="ARBA00006014"/>
    </source>
</evidence>
<keyword evidence="7 14" id="KW-0808">Transferase</keyword>
<evidence type="ECO:0000313" key="16">
    <source>
        <dbReference type="Proteomes" id="UP000070412"/>
    </source>
</evidence>
<comment type="catalytic activity">
    <reaction evidence="1">
        <text>N-terminal L-glutaminyl-[peptide] = N-terminal 5-oxo-L-prolyl-[peptide] + NH4(+)</text>
        <dbReference type="Rhea" id="RHEA:23652"/>
        <dbReference type="Rhea" id="RHEA-COMP:11736"/>
        <dbReference type="Rhea" id="RHEA-COMP:11846"/>
        <dbReference type="ChEBI" id="CHEBI:28938"/>
        <dbReference type="ChEBI" id="CHEBI:64722"/>
        <dbReference type="ChEBI" id="CHEBI:87215"/>
        <dbReference type="EC" id="2.3.2.5"/>
    </reaction>
</comment>
<evidence type="ECO:0000256" key="10">
    <source>
        <dbReference type="ARBA" id="ARBA00023157"/>
    </source>
</evidence>